<accession>A0A0B0VMU8</accession>
<organism evidence="1 2">
    <name type="scientific">Escherichia coli</name>
    <dbReference type="NCBI Taxonomy" id="562"/>
    <lineage>
        <taxon>Bacteria</taxon>
        <taxon>Pseudomonadati</taxon>
        <taxon>Pseudomonadota</taxon>
        <taxon>Gammaproteobacteria</taxon>
        <taxon>Enterobacterales</taxon>
        <taxon>Enterobacteriaceae</taxon>
        <taxon>Escherichia</taxon>
    </lineage>
</organism>
<gene>
    <name evidence="1" type="ORF">WR15_16610</name>
</gene>
<comment type="caution">
    <text evidence="1">The sequence shown here is derived from an EMBL/GenBank/DDBJ whole genome shotgun (WGS) entry which is preliminary data.</text>
</comment>
<dbReference type="PATRIC" id="fig|562.7396.peg.3234"/>
<proteinExistence type="predicted"/>
<name>A0A0B0VMU8_ECOLX</name>
<evidence type="ECO:0000313" key="2">
    <source>
        <dbReference type="Proteomes" id="UP000037564"/>
    </source>
</evidence>
<sequence length="170" mass="18940">MGGVMTTAFSSAVNKVFVKVTIDNKIIKGDSKVNNCNDYFDAYCSSAFRAFAGIDGAVFDICTMTLKVNKQTQDLIEHFFKRGEKLVTIEVLRRESTKSGSEYSSFKVTYDGCRLHDILLAHDNDTDLILELSFTPEDSVSIEMNIPSSDGKTTEKLGPIKYSLQKQILI</sequence>
<dbReference type="Proteomes" id="UP000037564">
    <property type="component" value="Unassembled WGS sequence"/>
</dbReference>
<reference evidence="1 2" key="1">
    <citation type="submission" date="2015-07" db="EMBL/GenBank/DDBJ databases">
        <title>Genome sequences of 64 non-O157:H7 Shiga toxin-producing Escherichia coli strains.</title>
        <authorList>
            <person name="Gonzalez-Escalona N."/>
            <person name="Toro M."/>
            <person name="Timme R."/>
            <person name="Payne J."/>
        </authorList>
    </citation>
    <scope>NUCLEOTIDE SEQUENCE [LARGE SCALE GENOMIC DNA]</scope>
    <source>
        <strain evidence="1 2">CFSAN026843</strain>
    </source>
</reference>
<protein>
    <submittedName>
        <fullName evidence="1">Type VI secretion protein</fullName>
    </submittedName>
</protein>
<dbReference type="AlphaFoldDB" id="A0A0B0VMU8"/>
<dbReference type="EMBL" id="LGZN01000037">
    <property type="protein sequence ID" value="KNF67363.1"/>
    <property type="molecule type" value="Genomic_DNA"/>
</dbReference>
<evidence type="ECO:0000313" key="1">
    <source>
        <dbReference type="EMBL" id="KNF67363.1"/>
    </source>
</evidence>